<dbReference type="Gene3D" id="3.40.50.12780">
    <property type="entry name" value="N-terminal domain of ligase-like"/>
    <property type="match status" value="1"/>
</dbReference>
<evidence type="ECO:0000259" key="6">
    <source>
        <dbReference type="Pfam" id="PF00501"/>
    </source>
</evidence>
<evidence type="ECO:0000256" key="5">
    <source>
        <dbReference type="ARBA" id="ARBA00023002"/>
    </source>
</evidence>
<dbReference type="GO" id="GO:0004420">
    <property type="term" value="F:hydroxymethylglutaryl-CoA reductase (NADPH) activity"/>
    <property type="evidence" value="ECO:0007669"/>
    <property type="project" value="UniProtKB-EC"/>
</dbReference>
<dbReference type="SUPFAM" id="SSF56801">
    <property type="entry name" value="Acetyl-CoA synthetase-like"/>
    <property type="match status" value="1"/>
</dbReference>
<dbReference type="InterPro" id="IPR045851">
    <property type="entry name" value="AMP-bd_C_sf"/>
</dbReference>
<sequence>MDNIAANLLIKRKLTPGDTVVLLSPCSIAQTLCWLAVVRAGGIITTVNPASSSVEFASIIELASPGLIIIDEALREKHIPDENHPLFSKMISIHSERENNAFISAAMLEPVPASFYWPESHAADIALMAFTSGSTGKPKMTLHSHGDIKANCESYVINTLAPQPSDIIVCTAPLSFNYGLGSLIFAPMTAGASAVLLNEVTPKTLPEIIQRFQATVLFTAPTAYRRLLKAGWPTSTLRKCISAGETLPEDLARQWHTATGLVLTDALGCTEALHIFISTREDETRPGWTGKALPGYEVAVLDESGQHLPPGMPGYLAVRGAIAERALAKSGPFAGWLITGDRTEQNNDGYFRHLGRIDNLIITRGFTLDPTEIENAILRSGVIKECMVTGEDDKEITQRIVACLVPEDATTFDLSGLRQWLATQLSYYKLPHGFHIVTALPRNGNGKLMRKRQAIAAAAPLPRRFSKQHFQPADIHQRHQFLEQHTGVSLAPLFDESLNADTLKGNIENAIGTASVPVGIAGPLHVQGQYASGGFYVPLATTEGSMVASYHRGMKLFNADNPVKTVISGENMQRSPVFCFDSLIDATAFAHWLPSQLPALQQQVSIHSRFAKLRSLDVQPLDRTVFVRFNYTTGDAAGQNMVTIVTEKLCLWLLDRCPWPYRYLLSGNFDTDKKHSALNMISGRGRRVSAEIVVPADALYRIMKTTPEQFMELYWLATKGGWLAGATSNGCHSANGIAALFIALGQDAACVAESSSMIMDCRQTPDGDLRVSITIPSLIVGTVGGGVNQPYAQAGLALLGCQGTGKANKLAEIVAATVLAGELSLACAMASHTWATAHRKHGRITPTTQAS</sequence>
<feature type="domain" description="AMP-binding enzyme C-terminal" evidence="7">
    <location>
        <begin position="372"/>
        <end position="447"/>
    </location>
</feature>
<comment type="similarity">
    <text evidence="1">Belongs to the HMG-CoA reductase family.</text>
</comment>
<dbReference type="Gene3D" id="3.30.70.420">
    <property type="entry name" value="Hydroxymethylglutaryl-CoA reductase, class I/II, NAD/NADP-binding domain"/>
    <property type="match status" value="1"/>
</dbReference>
<evidence type="ECO:0000256" key="2">
    <source>
        <dbReference type="ARBA" id="ARBA00012999"/>
    </source>
</evidence>
<dbReference type="InterPro" id="IPR000873">
    <property type="entry name" value="AMP-dep_synth/lig_dom"/>
</dbReference>
<dbReference type="SUPFAM" id="SSF56542">
    <property type="entry name" value="Substrate-binding domain of HMG-CoA reductase"/>
    <property type="match status" value="1"/>
</dbReference>
<dbReference type="CDD" id="cd00643">
    <property type="entry name" value="HMG-CoA_reductase_classI"/>
    <property type="match status" value="1"/>
</dbReference>
<keyword evidence="5" id="KW-0560">Oxidoreductase</keyword>
<evidence type="ECO:0000256" key="3">
    <source>
        <dbReference type="ARBA" id="ARBA00022598"/>
    </source>
</evidence>
<dbReference type="InterPro" id="IPR023074">
    <property type="entry name" value="HMG_CoA_Rdtase_cat_sf"/>
</dbReference>
<dbReference type="PRINTS" id="PR00071">
    <property type="entry name" value="HMGCOARDTASE"/>
</dbReference>
<protein>
    <recommendedName>
        <fullName evidence="2">hydroxymethylglutaryl-CoA reductase (NADPH)</fullName>
        <ecNumber evidence="2">1.1.1.34</ecNumber>
    </recommendedName>
</protein>
<dbReference type="PANTHER" id="PTHR43352">
    <property type="entry name" value="ACETYL-COA SYNTHETASE"/>
    <property type="match status" value="1"/>
</dbReference>
<feature type="domain" description="AMP-dependent synthetase/ligase" evidence="6">
    <location>
        <begin position="5"/>
        <end position="321"/>
    </location>
</feature>
<keyword evidence="3" id="KW-0436">Ligase</keyword>
<dbReference type="InterPro" id="IPR002202">
    <property type="entry name" value="HMG_CoA_Rdtase"/>
</dbReference>
<dbReference type="SUPFAM" id="SSF55035">
    <property type="entry name" value="NAD-binding domain of HMG-CoA reductase"/>
    <property type="match status" value="1"/>
</dbReference>
<dbReference type="InterPro" id="IPR009023">
    <property type="entry name" value="HMG_CoA_Rdtase_NAD(P)-bd_sf"/>
</dbReference>
<dbReference type="EMBL" id="AP024590">
    <property type="protein sequence ID" value="BCU56884.1"/>
    <property type="molecule type" value="Genomic_DNA"/>
</dbReference>
<dbReference type="InterPro" id="IPR009029">
    <property type="entry name" value="HMG_CoA_Rdtase_sub-bd_dom_sf"/>
</dbReference>
<dbReference type="PROSITE" id="PS50065">
    <property type="entry name" value="HMG_COA_REDUCTASE_4"/>
    <property type="match status" value="1"/>
</dbReference>
<dbReference type="GO" id="GO:0008299">
    <property type="term" value="P:isoprenoid biosynthetic process"/>
    <property type="evidence" value="ECO:0007669"/>
    <property type="project" value="InterPro"/>
</dbReference>
<name>A0AA86IT98_9ENTR</name>
<dbReference type="Gene3D" id="3.30.300.30">
    <property type="match status" value="1"/>
</dbReference>
<dbReference type="Pfam" id="PF13193">
    <property type="entry name" value="AMP-binding_C"/>
    <property type="match status" value="1"/>
</dbReference>
<dbReference type="InterPro" id="IPR004554">
    <property type="entry name" value="HMG_CoA_Rdtase_eu_arc"/>
</dbReference>
<dbReference type="GO" id="GO:0015936">
    <property type="term" value="P:coenzyme A metabolic process"/>
    <property type="evidence" value="ECO:0007669"/>
    <property type="project" value="InterPro"/>
</dbReference>
<dbReference type="Pfam" id="PF00501">
    <property type="entry name" value="AMP-binding"/>
    <property type="match status" value="1"/>
</dbReference>
<dbReference type="PROSITE" id="PS00455">
    <property type="entry name" value="AMP_BINDING"/>
    <property type="match status" value="1"/>
</dbReference>
<evidence type="ECO:0000256" key="4">
    <source>
        <dbReference type="ARBA" id="ARBA00022857"/>
    </source>
</evidence>
<accession>A0AA86IT98</accession>
<dbReference type="InterPro" id="IPR042099">
    <property type="entry name" value="ANL_N_sf"/>
</dbReference>
<organism evidence="8 9">
    <name type="scientific">Enterobacter kobei</name>
    <dbReference type="NCBI Taxonomy" id="208224"/>
    <lineage>
        <taxon>Bacteria</taxon>
        <taxon>Pseudomonadati</taxon>
        <taxon>Pseudomonadota</taxon>
        <taxon>Gammaproteobacteria</taxon>
        <taxon>Enterobacterales</taxon>
        <taxon>Enterobacteriaceae</taxon>
        <taxon>Enterobacter</taxon>
        <taxon>Enterobacter cloacae complex</taxon>
    </lineage>
</organism>
<dbReference type="Gene3D" id="3.90.770.10">
    <property type="entry name" value="3-hydroxy-3-methylglutaryl-coenzyme A Reductase, Chain A, domain 2"/>
    <property type="match status" value="1"/>
</dbReference>
<dbReference type="PANTHER" id="PTHR43352:SF1">
    <property type="entry name" value="ANTHRANILATE--COA LIGASE"/>
    <property type="match status" value="1"/>
</dbReference>
<dbReference type="EC" id="1.1.1.34" evidence="2"/>
<keyword evidence="4" id="KW-0521">NADP</keyword>
<dbReference type="InterPro" id="IPR025110">
    <property type="entry name" value="AMP-bd_C"/>
</dbReference>
<evidence type="ECO:0000256" key="1">
    <source>
        <dbReference type="ARBA" id="ARBA00007661"/>
    </source>
</evidence>
<dbReference type="AlphaFoldDB" id="A0AA86IT98"/>
<dbReference type="GO" id="GO:0016878">
    <property type="term" value="F:acid-thiol ligase activity"/>
    <property type="evidence" value="ECO:0007669"/>
    <property type="project" value="TreeGrafter"/>
</dbReference>
<gene>
    <name evidence="8" type="ORF">ENKO_34780</name>
</gene>
<dbReference type="InterPro" id="IPR020845">
    <property type="entry name" value="AMP-binding_CS"/>
</dbReference>
<proteinExistence type="inferred from homology"/>
<dbReference type="Pfam" id="PF00368">
    <property type="entry name" value="HMG-CoA_red"/>
    <property type="match status" value="1"/>
</dbReference>
<evidence type="ECO:0000313" key="9">
    <source>
        <dbReference type="Proteomes" id="UP000682928"/>
    </source>
</evidence>
<reference evidence="8" key="1">
    <citation type="submission" date="2021-04" db="EMBL/GenBank/DDBJ databases">
        <title>Difference and commonality of drug resistance evolution in various bacteria. and drug sensitivity profiles.</title>
        <authorList>
            <person name="Maeda T."/>
            <person name="Shibai A."/>
            <person name="Kawada K."/>
            <person name="Kotani H."/>
            <person name="Tarusawa Y."/>
            <person name="Tanabe K."/>
            <person name="Furusawa C."/>
        </authorList>
    </citation>
    <scope>NUCLEOTIDE SEQUENCE</scope>
    <source>
        <strain evidence="8">JCM 8580</strain>
    </source>
</reference>
<evidence type="ECO:0000259" key="7">
    <source>
        <dbReference type="Pfam" id="PF13193"/>
    </source>
</evidence>
<dbReference type="Proteomes" id="UP000682928">
    <property type="component" value="Chromosome"/>
</dbReference>
<evidence type="ECO:0000313" key="8">
    <source>
        <dbReference type="EMBL" id="BCU56884.1"/>
    </source>
</evidence>
<dbReference type="GO" id="GO:0044550">
    <property type="term" value="P:secondary metabolite biosynthetic process"/>
    <property type="evidence" value="ECO:0007669"/>
    <property type="project" value="TreeGrafter"/>
</dbReference>